<keyword evidence="1" id="KW-1133">Transmembrane helix</keyword>
<evidence type="ECO:0000256" key="1">
    <source>
        <dbReference type="SAM" id="Phobius"/>
    </source>
</evidence>
<keyword evidence="1" id="KW-0812">Transmembrane</keyword>
<proteinExistence type="predicted"/>
<evidence type="ECO:0000313" key="3">
    <source>
        <dbReference type="Proteomes" id="UP000614996"/>
    </source>
</evidence>
<keyword evidence="3" id="KW-1185">Reference proteome</keyword>
<dbReference type="EMBL" id="BOPO01000003">
    <property type="protein sequence ID" value="GIL25074.1"/>
    <property type="molecule type" value="Genomic_DNA"/>
</dbReference>
<sequence>MTDSDVDRYLDRLFDGLAGTGGVGRRALVEVEDHLRTSVAERVDHGMSHEDAERSAVASFGDVRMVARRLRAGHRQARRAAAASSAWLVVALACAAAAASVLLTVADRLWEAARGPSWGDCVASSPCDVAGETGYLLPIGVTLAVVSAVLLVSRHLLQRRARVATSARRLPVLLAVLCALLTPVLLTSFGGDPVTVNSAVVGANGPGLFMTVVASAVTAAASIAAIGWALLAQRRRANA</sequence>
<dbReference type="InterPro" id="IPR047928">
    <property type="entry name" value="Perm_prefix_1"/>
</dbReference>
<gene>
    <name evidence="2" type="ORF">NUM_03290</name>
</gene>
<dbReference type="AlphaFoldDB" id="A0A8J4EL04"/>
<dbReference type="Proteomes" id="UP000614996">
    <property type="component" value="Unassembled WGS sequence"/>
</dbReference>
<evidence type="ECO:0000313" key="2">
    <source>
        <dbReference type="EMBL" id="GIL25074.1"/>
    </source>
</evidence>
<organism evidence="2 3">
    <name type="scientific">Actinocatenispora comari</name>
    <dbReference type="NCBI Taxonomy" id="2807577"/>
    <lineage>
        <taxon>Bacteria</taxon>
        <taxon>Bacillati</taxon>
        <taxon>Actinomycetota</taxon>
        <taxon>Actinomycetes</taxon>
        <taxon>Micromonosporales</taxon>
        <taxon>Micromonosporaceae</taxon>
        <taxon>Actinocatenispora</taxon>
    </lineage>
</organism>
<keyword evidence="1" id="KW-0472">Membrane</keyword>
<comment type="caution">
    <text evidence="2">The sequence shown here is derived from an EMBL/GenBank/DDBJ whole genome shotgun (WGS) entry which is preliminary data.</text>
</comment>
<feature type="transmembrane region" description="Helical" evidence="1">
    <location>
        <begin position="209"/>
        <end position="231"/>
    </location>
</feature>
<accession>A0A8J4EL04</accession>
<name>A0A8J4EL04_9ACTN</name>
<dbReference type="NCBIfam" id="NF038403">
    <property type="entry name" value="perm_prefix_1"/>
    <property type="match status" value="1"/>
</dbReference>
<protein>
    <submittedName>
        <fullName evidence="2">Uncharacterized protein</fullName>
    </submittedName>
</protein>
<feature type="transmembrane region" description="Helical" evidence="1">
    <location>
        <begin position="85"/>
        <end position="106"/>
    </location>
</feature>
<feature type="transmembrane region" description="Helical" evidence="1">
    <location>
        <begin position="135"/>
        <end position="157"/>
    </location>
</feature>
<feature type="transmembrane region" description="Helical" evidence="1">
    <location>
        <begin position="169"/>
        <end position="189"/>
    </location>
</feature>
<reference evidence="3" key="1">
    <citation type="journal article" date="2021" name="Int. J. Syst. Evol. Microbiol.">
        <title>Actinocatenispora comari sp. nov., an endophytic actinomycete isolated from aerial parts of Comarum salesowianum.</title>
        <authorList>
            <person name="Oyunbileg N."/>
            <person name="Iizaka Y."/>
            <person name="Hamada M."/>
            <person name="Davaapurev B.O."/>
            <person name="Fukumoto A."/>
            <person name="Tsetseg B."/>
            <person name="Kato F."/>
            <person name="Tamura T."/>
            <person name="Batkhuu J."/>
            <person name="Anzai Y."/>
        </authorList>
    </citation>
    <scope>NUCLEOTIDE SEQUENCE [LARGE SCALE GENOMIC DNA]</scope>
    <source>
        <strain evidence="3">NUM-2625</strain>
    </source>
</reference>
<dbReference type="RefSeq" id="WP_207122714.1">
    <property type="nucleotide sequence ID" value="NZ_BOPO01000003.1"/>
</dbReference>